<accession>A0A0R3MT03</accession>
<name>A0A0R3MT03_9BRAD</name>
<dbReference type="Proteomes" id="UP000051660">
    <property type="component" value="Unassembled WGS sequence"/>
</dbReference>
<protein>
    <submittedName>
        <fullName evidence="1">Uncharacterized protein</fullName>
    </submittedName>
</protein>
<evidence type="ECO:0000313" key="2">
    <source>
        <dbReference type="Proteomes" id="UP000051660"/>
    </source>
</evidence>
<organism evidence="1 2">
    <name type="scientific">Bradyrhizobium lablabi</name>
    <dbReference type="NCBI Taxonomy" id="722472"/>
    <lineage>
        <taxon>Bacteria</taxon>
        <taxon>Pseudomonadati</taxon>
        <taxon>Pseudomonadota</taxon>
        <taxon>Alphaproteobacteria</taxon>
        <taxon>Hyphomicrobiales</taxon>
        <taxon>Nitrobacteraceae</taxon>
        <taxon>Bradyrhizobium</taxon>
    </lineage>
</organism>
<comment type="caution">
    <text evidence="1">The sequence shown here is derived from an EMBL/GenBank/DDBJ whole genome shotgun (WGS) entry which is preliminary data.</text>
</comment>
<sequence length="81" mass="9074">MIESRSRGVLDPRLRGDDSRVLRGYLLVIACDKREAFAQGSEATKLDERRRKQSIYPRAELWIASRSLSSGAHSCDPLGAQ</sequence>
<dbReference type="EMBL" id="LLYB01000071">
    <property type="protein sequence ID" value="KRR23003.1"/>
    <property type="molecule type" value="Genomic_DNA"/>
</dbReference>
<evidence type="ECO:0000313" key="1">
    <source>
        <dbReference type="EMBL" id="KRR23003.1"/>
    </source>
</evidence>
<proteinExistence type="predicted"/>
<gene>
    <name evidence="1" type="ORF">CQ14_01650</name>
</gene>
<dbReference type="AlphaFoldDB" id="A0A0R3MT03"/>
<reference evidence="1 2" key="1">
    <citation type="submission" date="2014-03" db="EMBL/GenBank/DDBJ databases">
        <title>Bradyrhizobium valentinum sp. nov., isolated from effective nodules of Lupinus mariae-josephae, a lupine endemic of basic-lime soils in Eastern Spain.</title>
        <authorList>
            <person name="Duran D."/>
            <person name="Rey L."/>
            <person name="Navarro A."/>
            <person name="Busquets A."/>
            <person name="Imperial J."/>
            <person name="Ruiz-Argueso T."/>
        </authorList>
    </citation>
    <scope>NUCLEOTIDE SEQUENCE [LARGE SCALE GENOMIC DNA]</scope>
    <source>
        <strain evidence="1 2">CCBAU 23086</strain>
    </source>
</reference>